<dbReference type="Proteomes" id="UP000824211">
    <property type="component" value="Unassembled WGS sequence"/>
</dbReference>
<organism evidence="2 3">
    <name type="scientific">Candidatus Faecalibacterium faecipullorum</name>
    <dbReference type="NCBI Taxonomy" id="2838578"/>
    <lineage>
        <taxon>Bacteria</taxon>
        <taxon>Bacillati</taxon>
        <taxon>Bacillota</taxon>
        <taxon>Clostridia</taxon>
        <taxon>Eubacteriales</taxon>
        <taxon>Oscillospiraceae</taxon>
        <taxon>Faecalibacterium</taxon>
    </lineage>
</organism>
<evidence type="ECO:0000256" key="1">
    <source>
        <dbReference type="SAM" id="MobiDB-lite"/>
    </source>
</evidence>
<reference evidence="2" key="2">
    <citation type="submission" date="2021-04" db="EMBL/GenBank/DDBJ databases">
        <authorList>
            <person name="Gilroy R."/>
        </authorList>
    </citation>
    <scope>NUCLEOTIDE SEQUENCE</scope>
    <source>
        <strain evidence="2">ChiHjej9B8-13557</strain>
    </source>
</reference>
<dbReference type="InterPro" id="IPR014208">
    <property type="entry name" value="Spore_III_D"/>
</dbReference>
<dbReference type="EMBL" id="DWXX01000044">
    <property type="protein sequence ID" value="HJB58559.1"/>
    <property type="molecule type" value="Genomic_DNA"/>
</dbReference>
<evidence type="ECO:0000313" key="3">
    <source>
        <dbReference type="Proteomes" id="UP000824211"/>
    </source>
</evidence>
<feature type="region of interest" description="Disordered" evidence="1">
    <location>
        <begin position="15"/>
        <end position="37"/>
    </location>
</feature>
<feature type="non-terminal residue" evidence="2">
    <location>
        <position position="1"/>
    </location>
</feature>
<comment type="caution">
    <text evidence="2">The sequence shown here is derived from an EMBL/GenBank/DDBJ whole genome shotgun (WGS) entry which is preliminary data.</text>
</comment>
<sequence length="37" mass="4097">EQVRAVLARNKAERHLRGGAATRAKYSRMHRPPTGGP</sequence>
<dbReference type="AlphaFoldDB" id="A0A9D2S756"/>
<evidence type="ECO:0000313" key="2">
    <source>
        <dbReference type="EMBL" id="HJB58559.1"/>
    </source>
</evidence>
<dbReference type="Pfam" id="PF12116">
    <property type="entry name" value="SpoIIID"/>
    <property type="match status" value="1"/>
</dbReference>
<accession>A0A9D2S756</accession>
<name>A0A9D2S756_9FIRM</name>
<proteinExistence type="predicted"/>
<protein>
    <submittedName>
        <fullName evidence="2">Sporulation transcriptional regulator SpoIIID</fullName>
    </submittedName>
</protein>
<reference evidence="2" key="1">
    <citation type="journal article" date="2021" name="PeerJ">
        <title>Extensive microbial diversity within the chicken gut microbiome revealed by metagenomics and culture.</title>
        <authorList>
            <person name="Gilroy R."/>
            <person name="Ravi A."/>
            <person name="Getino M."/>
            <person name="Pursley I."/>
            <person name="Horton D.L."/>
            <person name="Alikhan N.F."/>
            <person name="Baker D."/>
            <person name="Gharbi K."/>
            <person name="Hall N."/>
            <person name="Watson M."/>
            <person name="Adriaenssens E.M."/>
            <person name="Foster-Nyarko E."/>
            <person name="Jarju S."/>
            <person name="Secka A."/>
            <person name="Antonio M."/>
            <person name="Oren A."/>
            <person name="Chaudhuri R.R."/>
            <person name="La Ragione R."/>
            <person name="Hildebrand F."/>
            <person name="Pallen M.J."/>
        </authorList>
    </citation>
    <scope>NUCLEOTIDE SEQUENCE</scope>
    <source>
        <strain evidence="2">ChiHjej9B8-13557</strain>
    </source>
</reference>
<gene>
    <name evidence="2" type="ORF">H9771_02680</name>
</gene>